<keyword evidence="9" id="KW-0547">Nucleotide-binding</keyword>
<dbReference type="RefSeq" id="WP_109062070.1">
    <property type="nucleotide sequence ID" value="NZ_QETA01000004.1"/>
</dbReference>
<dbReference type="InterPro" id="IPR033479">
    <property type="entry name" value="dCache_1"/>
</dbReference>
<keyword evidence="4" id="KW-1003">Cell membrane</keyword>
<name>A0A2V1K193_9BURK</name>
<gene>
    <name evidence="19" type="ORF">DD235_10680</name>
</gene>
<sequence>MSVIRFFRQNGWLLVGMALLVACTALAVWQVASQRGLDALRQAGQHRLELYAASLDRAIGQYAYLPATLELERDVLDLVAQEQPLGAGVSRRLERLNLRAGTRSIYLLDRHGRVVATSNWNRPDSYMGEDLSYRPYFLAARQRKPGRFFGIGSTRGESGYYLSSPIMSDGELAGVAVVKVGLDRLEQSWATVEVPVMVTDRNGVVILSSVPGWKFGTRLPLDAAQYNALRDSQQYGAETLRPLRMPVQSALDDAAALLQVSMPQEGAGDIRSADGVFLAQDAAFGDTGWTLTVLSPAAPVLFLARVQAALAALAVACLCILLVIWRMRRRQLQDRLEAREALQRAHDELERKVEERTRTLKEAQDELVHAGKLAMIGQLSTGLAHELNQPLTALRTLAGNTVKFMARGELGTAQDNLERIGTLVDGMGALTGQLKQFARKSSGTPGEASVGRAIEHALLLLDQRLRQAGAQVRVTLEDDALAVRCDPNRLEQVLINLVANALDAAAAAPAPMVALNACRRGRQCIIAVRDNGLGLPEPVRERLFEPFFTTKDAGAGLGLGLAISMGIIRDSGGTLEGANHTDGGAVFTIHLPVAGAETCIEA</sequence>
<evidence type="ECO:0000256" key="15">
    <source>
        <dbReference type="ARBA" id="ARBA00073143"/>
    </source>
</evidence>
<dbReference type="EC" id="2.7.13.3" evidence="3"/>
<evidence type="ECO:0000256" key="12">
    <source>
        <dbReference type="ARBA" id="ARBA00022989"/>
    </source>
</evidence>
<dbReference type="Proteomes" id="UP000245212">
    <property type="component" value="Unassembled WGS sequence"/>
</dbReference>
<dbReference type="SUPFAM" id="SSF103190">
    <property type="entry name" value="Sensory domain-like"/>
    <property type="match status" value="1"/>
</dbReference>
<evidence type="ECO:0000256" key="3">
    <source>
        <dbReference type="ARBA" id="ARBA00012438"/>
    </source>
</evidence>
<keyword evidence="5" id="KW-0997">Cell inner membrane</keyword>
<dbReference type="PANTHER" id="PTHR43065:SF46">
    <property type="entry name" value="C4-DICARBOXYLATE TRANSPORT SENSOR PROTEIN DCTB"/>
    <property type="match status" value="1"/>
</dbReference>
<evidence type="ECO:0000256" key="7">
    <source>
        <dbReference type="ARBA" id="ARBA00022679"/>
    </source>
</evidence>
<dbReference type="InterPro" id="IPR004358">
    <property type="entry name" value="Sig_transdc_His_kin-like_C"/>
</dbReference>
<keyword evidence="8 17" id="KW-0812">Transmembrane</keyword>
<dbReference type="InterPro" id="IPR017055">
    <property type="entry name" value="Sig_transdc_His_kinase_DctB"/>
</dbReference>
<evidence type="ECO:0000313" key="19">
    <source>
        <dbReference type="EMBL" id="PWF22546.1"/>
    </source>
</evidence>
<accession>A0A2V1K193</accession>
<dbReference type="PROSITE" id="PS50109">
    <property type="entry name" value="HIS_KIN"/>
    <property type="match status" value="1"/>
</dbReference>
<dbReference type="Pfam" id="PF02743">
    <property type="entry name" value="dCache_1"/>
    <property type="match status" value="1"/>
</dbReference>
<dbReference type="EMBL" id="QETA01000004">
    <property type="protein sequence ID" value="PWF22546.1"/>
    <property type="molecule type" value="Genomic_DNA"/>
</dbReference>
<evidence type="ECO:0000256" key="16">
    <source>
        <dbReference type="SAM" id="Coils"/>
    </source>
</evidence>
<dbReference type="PROSITE" id="PS51257">
    <property type="entry name" value="PROKAR_LIPOPROTEIN"/>
    <property type="match status" value="1"/>
</dbReference>
<evidence type="ECO:0000313" key="20">
    <source>
        <dbReference type="Proteomes" id="UP000245212"/>
    </source>
</evidence>
<evidence type="ECO:0000256" key="8">
    <source>
        <dbReference type="ARBA" id="ARBA00022692"/>
    </source>
</evidence>
<evidence type="ECO:0000259" key="18">
    <source>
        <dbReference type="PROSITE" id="PS50109"/>
    </source>
</evidence>
<dbReference type="Gene3D" id="1.10.287.130">
    <property type="match status" value="1"/>
</dbReference>
<evidence type="ECO:0000256" key="9">
    <source>
        <dbReference type="ARBA" id="ARBA00022741"/>
    </source>
</evidence>
<dbReference type="SMART" id="SM00387">
    <property type="entry name" value="HATPase_c"/>
    <property type="match status" value="1"/>
</dbReference>
<evidence type="ECO:0000256" key="1">
    <source>
        <dbReference type="ARBA" id="ARBA00000085"/>
    </source>
</evidence>
<dbReference type="InterPro" id="IPR003594">
    <property type="entry name" value="HATPase_dom"/>
</dbReference>
<dbReference type="GO" id="GO:0000155">
    <property type="term" value="F:phosphorelay sensor kinase activity"/>
    <property type="evidence" value="ECO:0007669"/>
    <property type="project" value="InterPro"/>
</dbReference>
<dbReference type="SMART" id="SM00388">
    <property type="entry name" value="HisKA"/>
    <property type="match status" value="1"/>
</dbReference>
<evidence type="ECO:0000256" key="17">
    <source>
        <dbReference type="SAM" id="Phobius"/>
    </source>
</evidence>
<dbReference type="AlphaFoldDB" id="A0A2V1K193"/>
<feature type="transmembrane region" description="Helical" evidence="17">
    <location>
        <begin position="302"/>
        <end position="325"/>
    </location>
</feature>
<comment type="catalytic activity">
    <reaction evidence="1">
        <text>ATP + protein L-histidine = ADP + protein N-phospho-L-histidine.</text>
        <dbReference type="EC" id="2.7.13.3"/>
    </reaction>
</comment>
<dbReference type="PANTHER" id="PTHR43065">
    <property type="entry name" value="SENSOR HISTIDINE KINASE"/>
    <property type="match status" value="1"/>
</dbReference>
<evidence type="ECO:0000256" key="5">
    <source>
        <dbReference type="ARBA" id="ARBA00022519"/>
    </source>
</evidence>
<dbReference type="Gene3D" id="3.30.565.10">
    <property type="entry name" value="Histidine kinase-like ATPase, C-terminal domain"/>
    <property type="match status" value="1"/>
</dbReference>
<protein>
    <recommendedName>
        <fullName evidence="15">C4-dicarboxylate transport sensor protein DctB</fullName>
        <ecNumber evidence="3">2.7.13.3</ecNumber>
    </recommendedName>
</protein>
<dbReference type="SUPFAM" id="SSF55874">
    <property type="entry name" value="ATPase domain of HSP90 chaperone/DNA topoisomerase II/histidine kinase"/>
    <property type="match status" value="1"/>
</dbReference>
<dbReference type="CDD" id="cd12914">
    <property type="entry name" value="PDC1_DGC_like"/>
    <property type="match status" value="1"/>
</dbReference>
<organism evidence="19 20">
    <name type="scientific">Corticimicrobacter populi</name>
    <dbReference type="NCBI Taxonomy" id="2175229"/>
    <lineage>
        <taxon>Bacteria</taxon>
        <taxon>Pseudomonadati</taxon>
        <taxon>Pseudomonadota</taxon>
        <taxon>Betaproteobacteria</taxon>
        <taxon>Burkholderiales</taxon>
        <taxon>Alcaligenaceae</taxon>
        <taxon>Corticimicrobacter</taxon>
    </lineage>
</organism>
<reference evidence="20" key="1">
    <citation type="submission" date="2018-05" db="EMBL/GenBank/DDBJ databases">
        <authorList>
            <person name="Li Y."/>
        </authorList>
    </citation>
    <scope>NUCLEOTIDE SEQUENCE [LARGE SCALE GENOMIC DNA]</scope>
    <source>
        <strain evidence="20">3d-2-2</strain>
    </source>
</reference>
<dbReference type="Gene3D" id="3.30.450.20">
    <property type="entry name" value="PAS domain"/>
    <property type="match status" value="2"/>
</dbReference>
<evidence type="ECO:0000256" key="6">
    <source>
        <dbReference type="ARBA" id="ARBA00022553"/>
    </source>
</evidence>
<keyword evidence="7" id="KW-0808">Transferase</keyword>
<keyword evidence="16" id="KW-0175">Coiled coil</keyword>
<comment type="caution">
    <text evidence="19">The sequence shown here is derived from an EMBL/GenBank/DDBJ whole genome shotgun (WGS) entry which is preliminary data.</text>
</comment>
<dbReference type="FunFam" id="1.10.287.130:FF:000049">
    <property type="entry name" value="C4-dicarboxylate transport sensor protein DctB"/>
    <property type="match status" value="1"/>
</dbReference>
<proteinExistence type="predicted"/>
<dbReference type="InterPro" id="IPR005467">
    <property type="entry name" value="His_kinase_dom"/>
</dbReference>
<keyword evidence="20" id="KW-1185">Reference proteome</keyword>
<dbReference type="InterPro" id="IPR003661">
    <property type="entry name" value="HisK_dim/P_dom"/>
</dbReference>
<feature type="coiled-coil region" evidence="16">
    <location>
        <begin position="332"/>
        <end position="366"/>
    </location>
</feature>
<keyword evidence="10 19" id="KW-0418">Kinase</keyword>
<evidence type="ECO:0000256" key="10">
    <source>
        <dbReference type="ARBA" id="ARBA00022777"/>
    </source>
</evidence>
<dbReference type="SUPFAM" id="SSF47384">
    <property type="entry name" value="Homodimeric domain of signal transducing histidine kinase"/>
    <property type="match status" value="1"/>
</dbReference>
<dbReference type="PRINTS" id="PR00344">
    <property type="entry name" value="BCTRLSENSOR"/>
</dbReference>
<keyword evidence="14 17" id="KW-0472">Membrane</keyword>
<keyword evidence="6" id="KW-0597">Phosphoprotein</keyword>
<keyword evidence="12 17" id="KW-1133">Transmembrane helix</keyword>
<evidence type="ECO:0000256" key="2">
    <source>
        <dbReference type="ARBA" id="ARBA00004429"/>
    </source>
</evidence>
<keyword evidence="13" id="KW-0902">Two-component regulatory system</keyword>
<evidence type="ECO:0000256" key="11">
    <source>
        <dbReference type="ARBA" id="ARBA00022840"/>
    </source>
</evidence>
<dbReference type="GO" id="GO:0005886">
    <property type="term" value="C:plasma membrane"/>
    <property type="evidence" value="ECO:0007669"/>
    <property type="project" value="UniProtKB-SubCell"/>
</dbReference>
<dbReference type="PIRSF" id="PIRSF036431">
    <property type="entry name" value="STHK_DctB"/>
    <property type="match status" value="1"/>
</dbReference>
<evidence type="ECO:0000256" key="13">
    <source>
        <dbReference type="ARBA" id="ARBA00023012"/>
    </source>
</evidence>
<dbReference type="Pfam" id="PF02518">
    <property type="entry name" value="HATPase_c"/>
    <property type="match status" value="1"/>
</dbReference>
<keyword evidence="11" id="KW-0067">ATP-binding</keyword>
<evidence type="ECO:0000256" key="4">
    <source>
        <dbReference type="ARBA" id="ARBA00022475"/>
    </source>
</evidence>
<feature type="domain" description="Histidine kinase" evidence="18">
    <location>
        <begin position="382"/>
        <end position="595"/>
    </location>
</feature>
<dbReference type="CDD" id="cd00082">
    <property type="entry name" value="HisKA"/>
    <property type="match status" value="1"/>
</dbReference>
<dbReference type="GO" id="GO:0005524">
    <property type="term" value="F:ATP binding"/>
    <property type="evidence" value="ECO:0007669"/>
    <property type="project" value="UniProtKB-KW"/>
</dbReference>
<comment type="subcellular location">
    <subcellularLocation>
        <location evidence="2">Cell inner membrane</location>
        <topology evidence="2">Multi-pass membrane protein</topology>
    </subcellularLocation>
</comment>
<dbReference type="InterPro" id="IPR036890">
    <property type="entry name" value="HATPase_C_sf"/>
</dbReference>
<evidence type="ECO:0000256" key="14">
    <source>
        <dbReference type="ARBA" id="ARBA00023136"/>
    </source>
</evidence>
<dbReference type="InterPro" id="IPR036097">
    <property type="entry name" value="HisK_dim/P_sf"/>
</dbReference>
<dbReference type="InterPro" id="IPR029151">
    <property type="entry name" value="Sensor-like_sf"/>
</dbReference>